<dbReference type="AlphaFoldDB" id="A0AAD4HFA5"/>
<dbReference type="RefSeq" id="XP_041220039.1">
    <property type="nucleotide sequence ID" value="XM_041368068.1"/>
</dbReference>
<comment type="caution">
    <text evidence="1">The sequence shown here is derived from an EMBL/GenBank/DDBJ whole genome shotgun (WGS) entry which is preliminary data.</text>
</comment>
<protein>
    <submittedName>
        <fullName evidence="1">Uncharacterized protein</fullName>
    </submittedName>
</protein>
<reference evidence="1" key="1">
    <citation type="journal article" date="2020" name="New Phytol.">
        <title>Comparative genomics reveals dynamic genome evolution in host specialist ectomycorrhizal fungi.</title>
        <authorList>
            <person name="Lofgren L.A."/>
            <person name="Nguyen N.H."/>
            <person name="Vilgalys R."/>
            <person name="Ruytinx J."/>
            <person name="Liao H.L."/>
            <person name="Branco S."/>
            <person name="Kuo A."/>
            <person name="LaButti K."/>
            <person name="Lipzen A."/>
            <person name="Andreopoulos W."/>
            <person name="Pangilinan J."/>
            <person name="Riley R."/>
            <person name="Hundley H."/>
            <person name="Na H."/>
            <person name="Barry K."/>
            <person name="Grigoriev I.V."/>
            <person name="Stajich J.E."/>
            <person name="Kennedy P.G."/>
        </authorList>
    </citation>
    <scope>NUCLEOTIDE SEQUENCE</scope>
    <source>
        <strain evidence="1">FC203</strain>
    </source>
</reference>
<dbReference type="GeneID" id="64662366"/>
<keyword evidence="2" id="KW-1185">Reference proteome</keyword>
<organism evidence="1 2">
    <name type="scientific">Suillus fuscotomentosus</name>
    <dbReference type="NCBI Taxonomy" id="1912939"/>
    <lineage>
        <taxon>Eukaryota</taxon>
        <taxon>Fungi</taxon>
        <taxon>Dikarya</taxon>
        <taxon>Basidiomycota</taxon>
        <taxon>Agaricomycotina</taxon>
        <taxon>Agaricomycetes</taxon>
        <taxon>Agaricomycetidae</taxon>
        <taxon>Boletales</taxon>
        <taxon>Suillineae</taxon>
        <taxon>Suillaceae</taxon>
        <taxon>Suillus</taxon>
    </lineage>
</organism>
<evidence type="ECO:0000313" key="1">
    <source>
        <dbReference type="EMBL" id="KAG1894463.1"/>
    </source>
</evidence>
<sequence>MYLMIITPPHSALNDARAQPTSLSEPPRASNMLGTYKLLLNRPPKLLLKCPQHLQVLPPKLLLNCPPKLLLNRRPPKLLLKHPPKLLLNRRPPKLLLKRPPRLQAFHAALLPHRTPKRFQHAKHSLTQHSTRAQHTSSQNRQVLLSRQALPPKLLKHLLRLRASHTTLCHPPPVDEDRSNFIDARSKQSAPSKPPKLLTSELTPEAAQDWENACATYFMHKEIEPQNQVKMVAFGMLDPRLHTWYLAQRVTLDVGTFLEYMTALKGAWLETHWDTKLQKKVLGSQQGGRAFYEWALELQNQNTLLYGNAAHLTDAQLRNQLEANICDDLTTAEVRHLDDKRLEDLAMHKRLADEAYKTSRRTNQSYTASKTTYSLLTNNSAPRLGPLTVAERTLLADNKGCFKCRKFYVSHRLRECPDGAPEASSYKTITEADAMAAKTKNERSNRSVPIAAVAPVTAMMPSSVLEDLSDSNDDTCMAPFETAHII</sequence>
<gene>
    <name evidence="1" type="ORF">F5891DRAFT_1195168</name>
</gene>
<dbReference type="EMBL" id="JABBWK010000079">
    <property type="protein sequence ID" value="KAG1894463.1"/>
    <property type="molecule type" value="Genomic_DNA"/>
</dbReference>
<accession>A0AAD4HFA5</accession>
<evidence type="ECO:0000313" key="2">
    <source>
        <dbReference type="Proteomes" id="UP001195769"/>
    </source>
</evidence>
<proteinExistence type="predicted"/>
<dbReference type="Proteomes" id="UP001195769">
    <property type="component" value="Unassembled WGS sequence"/>
</dbReference>
<name>A0AAD4HFA5_9AGAM</name>